<feature type="domain" description="Alpha/beta hydrolase fold-3" evidence="4">
    <location>
        <begin position="80"/>
        <end position="281"/>
    </location>
</feature>
<keyword evidence="2" id="KW-0378">Hydrolase</keyword>
<evidence type="ECO:0000259" key="4">
    <source>
        <dbReference type="Pfam" id="PF07859"/>
    </source>
</evidence>
<keyword evidence="6" id="KW-1185">Reference proteome</keyword>
<dbReference type="PANTHER" id="PTHR48081:SF30">
    <property type="entry name" value="ACETYL-HYDROLASE LIPR-RELATED"/>
    <property type="match status" value="1"/>
</dbReference>
<evidence type="ECO:0000256" key="1">
    <source>
        <dbReference type="ARBA" id="ARBA00010515"/>
    </source>
</evidence>
<evidence type="ECO:0000256" key="3">
    <source>
        <dbReference type="PROSITE-ProRule" id="PRU10038"/>
    </source>
</evidence>
<dbReference type="InterPro" id="IPR033140">
    <property type="entry name" value="Lipase_GDXG_put_SER_AS"/>
</dbReference>
<dbReference type="PROSITE" id="PS01174">
    <property type="entry name" value="LIPASE_GDXG_SER"/>
    <property type="match status" value="1"/>
</dbReference>
<name>A0A1N6L498_9BURK</name>
<dbReference type="RefSeq" id="WP_074300814.1">
    <property type="nucleotide sequence ID" value="NZ_FSRU01000002.1"/>
</dbReference>
<evidence type="ECO:0000313" key="6">
    <source>
        <dbReference type="Proteomes" id="UP000185151"/>
    </source>
</evidence>
<dbReference type="InterPro" id="IPR002168">
    <property type="entry name" value="Lipase_GDXG_HIS_AS"/>
</dbReference>
<accession>A0A1N6L498</accession>
<dbReference type="AlphaFoldDB" id="A0A1N6L498"/>
<proteinExistence type="inferred from homology"/>
<dbReference type="EMBL" id="FSRU01000002">
    <property type="protein sequence ID" value="SIO63601.1"/>
    <property type="molecule type" value="Genomic_DNA"/>
</dbReference>
<dbReference type="Gene3D" id="3.40.50.1820">
    <property type="entry name" value="alpha/beta hydrolase"/>
    <property type="match status" value="1"/>
</dbReference>
<dbReference type="InterPro" id="IPR013094">
    <property type="entry name" value="AB_hydrolase_3"/>
</dbReference>
<dbReference type="Pfam" id="PF07859">
    <property type="entry name" value="Abhydrolase_3"/>
    <property type="match status" value="1"/>
</dbReference>
<dbReference type="PROSITE" id="PS01173">
    <property type="entry name" value="LIPASE_GDXG_HIS"/>
    <property type="match status" value="1"/>
</dbReference>
<organism evidence="5 6">
    <name type="scientific">Paraburkholderia phenazinium</name>
    <dbReference type="NCBI Taxonomy" id="60549"/>
    <lineage>
        <taxon>Bacteria</taxon>
        <taxon>Pseudomonadati</taxon>
        <taxon>Pseudomonadota</taxon>
        <taxon>Betaproteobacteria</taxon>
        <taxon>Burkholderiales</taxon>
        <taxon>Burkholderiaceae</taxon>
        <taxon>Paraburkholderia</taxon>
    </lineage>
</organism>
<evidence type="ECO:0000256" key="2">
    <source>
        <dbReference type="ARBA" id="ARBA00022801"/>
    </source>
</evidence>
<gene>
    <name evidence="5" type="ORF">SAMN05444165_5906</name>
</gene>
<dbReference type="Proteomes" id="UP000185151">
    <property type="component" value="Unassembled WGS sequence"/>
</dbReference>
<feature type="active site" evidence="3">
    <location>
        <position position="154"/>
    </location>
</feature>
<dbReference type="SUPFAM" id="SSF53474">
    <property type="entry name" value="alpha/beta-Hydrolases"/>
    <property type="match status" value="1"/>
</dbReference>
<evidence type="ECO:0000313" key="5">
    <source>
        <dbReference type="EMBL" id="SIO63601.1"/>
    </source>
</evidence>
<protein>
    <submittedName>
        <fullName evidence="5">Acetyl esterase/lipase</fullName>
    </submittedName>
</protein>
<dbReference type="InterPro" id="IPR050300">
    <property type="entry name" value="GDXG_lipolytic_enzyme"/>
</dbReference>
<dbReference type="OrthoDB" id="9794445at2"/>
<comment type="similarity">
    <text evidence="1">Belongs to the 'GDXG' lipolytic enzyme family.</text>
</comment>
<dbReference type="PANTHER" id="PTHR48081">
    <property type="entry name" value="AB HYDROLASE SUPERFAMILY PROTEIN C4A8.06C"/>
    <property type="match status" value="1"/>
</dbReference>
<dbReference type="GO" id="GO:0004806">
    <property type="term" value="F:triacylglycerol lipase activity"/>
    <property type="evidence" value="ECO:0007669"/>
    <property type="project" value="TreeGrafter"/>
</dbReference>
<reference evidence="5 6" key="1">
    <citation type="submission" date="2016-11" db="EMBL/GenBank/DDBJ databases">
        <authorList>
            <person name="Jaros S."/>
            <person name="Januszkiewicz K."/>
            <person name="Wedrychowicz H."/>
        </authorList>
    </citation>
    <scope>NUCLEOTIDE SEQUENCE [LARGE SCALE GENOMIC DNA]</scope>
    <source>
        <strain evidence="5 6">GAS95</strain>
    </source>
</reference>
<dbReference type="InterPro" id="IPR029058">
    <property type="entry name" value="AB_hydrolase_fold"/>
</dbReference>
<sequence>MSWQSALACWYLRRQFRPATQKTEINVAGARALTAKRAWSPKVPSGWRLREQYGVGETLRGEWLEPAAAGAAHAAGTPTILYLHGGGYYFCSPRSHRSLVFGLATRSRAPAFSLDYRLAPEARFPAALDDALAAYRQLLADGTPARSIVISGDSAGGGLALATLVALRDAGDPLPAGGLLFSPWTDLGASGASIRTNDGVDPMFSGPAIGRAAKLYLGDTPATHPYASPVYADLHGLPPLFIQAGSTEVLLDDARRVAETARSAGVSVELQIWPNMPHVWQIFTPFIPEARRALDGAAGFVRQVTSPRSSQPSSAMSMV</sequence>